<dbReference type="AlphaFoldDB" id="A0A833LZ72"/>
<protein>
    <submittedName>
        <fullName evidence="2">Uncharacterized protein</fullName>
    </submittedName>
</protein>
<organism evidence="2 3">
    <name type="scientific">Leptonema illini</name>
    <dbReference type="NCBI Taxonomy" id="183"/>
    <lineage>
        <taxon>Bacteria</taxon>
        <taxon>Pseudomonadati</taxon>
        <taxon>Spirochaetota</taxon>
        <taxon>Spirochaetia</taxon>
        <taxon>Leptospirales</taxon>
        <taxon>Leptospiraceae</taxon>
        <taxon>Leptonema</taxon>
    </lineage>
</organism>
<reference evidence="2 3" key="1">
    <citation type="submission" date="2019-10" db="EMBL/GenBank/DDBJ databases">
        <title>Extracellular Electron Transfer in a Candidatus Methanoperedens spp. Enrichment Culture.</title>
        <authorList>
            <person name="Berger S."/>
            <person name="Rangel Shaw D."/>
            <person name="Berben T."/>
            <person name="In 'T Zandt M."/>
            <person name="Frank J."/>
            <person name="Reimann J."/>
            <person name="Jetten M.S.M."/>
            <person name="Welte C.U."/>
        </authorList>
    </citation>
    <scope>NUCLEOTIDE SEQUENCE [LARGE SCALE GENOMIC DNA]</scope>
    <source>
        <strain evidence="2">SB12</strain>
    </source>
</reference>
<evidence type="ECO:0000256" key="1">
    <source>
        <dbReference type="SAM" id="SignalP"/>
    </source>
</evidence>
<proteinExistence type="predicted"/>
<keyword evidence="1" id="KW-0732">Signal</keyword>
<feature type="chain" id="PRO_5032829109" evidence="1">
    <location>
        <begin position="27"/>
        <end position="271"/>
    </location>
</feature>
<accession>A0A833LZ72</accession>
<evidence type="ECO:0000313" key="3">
    <source>
        <dbReference type="Proteomes" id="UP000460298"/>
    </source>
</evidence>
<gene>
    <name evidence="2" type="ORF">F9K24_01985</name>
</gene>
<dbReference type="EMBL" id="WBUI01000001">
    <property type="protein sequence ID" value="KAB2935523.1"/>
    <property type="molecule type" value="Genomic_DNA"/>
</dbReference>
<dbReference type="Proteomes" id="UP000460298">
    <property type="component" value="Unassembled WGS sequence"/>
</dbReference>
<comment type="caution">
    <text evidence="2">The sequence shown here is derived from an EMBL/GenBank/DDBJ whole genome shotgun (WGS) entry which is preliminary data.</text>
</comment>
<evidence type="ECO:0000313" key="2">
    <source>
        <dbReference type="EMBL" id="KAB2935523.1"/>
    </source>
</evidence>
<sequence length="271" mass="30873">MLIDRSRFVFLSSLAALLFSLSTIRAENPETSSYAQINNGVGNIVMAEVSGYGDPAAYKNVIRQSISIKDLEKFATLNTRAYLPKRIRDYGGDYFHFVYSVIGQGGSAPFQQHFVHPLFRTKLSSEYLERNEIAILLKNFSPEVTGQEAELFECWSGMLLQLDRDQYSPLKPRYYPLRHHLELDNSYVTMTPKDMRQLSYKYEFKSLKVYVNVYSVKSDGFISVQRGTKTVFKVDPHSKEMIAVEEPIVISALSYKDAELMASGTFTITGF</sequence>
<feature type="signal peptide" evidence="1">
    <location>
        <begin position="1"/>
        <end position="26"/>
    </location>
</feature>
<name>A0A833LZ72_9LEPT</name>